<sequence>MEHKTYHGRPVIWSPQPRQAAFMARTEDEALYGGAAGGGKSDALIIEALRQVHIPHYRALILRKTYPQLSELIDKTMRYYKPVFPKARYNGSSHCWTFPSGAKIYFGSLHHAQDKYNYQGKAFDFIGVDELTHFTWDEYSYVMSRNRPSGPGTRVYIRATANPGGVGHGWVKSRFISPAPAGTRMVQLMKVKTPDGDEITRRRTRIFIPSTVFDNPALLENDPGYIGTLASLPEAEKQALLYGNWDSFSGQVFTEWRNDPNHYKDQRWTHVIEPFPIPEHWKIWRGYDFGFSKPFSVGWYAADERGRLYRIKELYGCTGTPNEGLRKDPMEQARMIREAEENDPLLKGRVILGVADPAIFDESRGESIADMQEKSPNFLHWMPGDHTRLAGKMQFHYRLAFGEDGRPMLQVFNTCKHFIRTIPNLVYDESNVEDIDTTQEDHIYDECRYVLMENPISAAKHTQPPPMLDDPLDMDPRKDKTRFMRI</sequence>
<name>A0A9E1GL62_9FIRM</name>
<dbReference type="EMBL" id="JAGZYH010000035">
    <property type="protein sequence ID" value="MBS6622417.1"/>
    <property type="molecule type" value="Genomic_DNA"/>
</dbReference>
<gene>
    <name evidence="1" type="ORF">KH315_09700</name>
</gene>
<protein>
    <submittedName>
        <fullName evidence="1">Terminase family protein</fullName>
    </submittedName>
</protein>
<dbReference type="AlphaFoldDB" id="A0A9E1GL62"/>
<dbReference type="Pfam" id="PF03237">
    <property type="entry name" value="Terminase_6N"/>
    <property type="match status" value="1"/>
</dbReference>
<dbReference type="Gene3D" id="3.40.50.300">
    <property type="entry name" value="P-loop containing nucleotide triphosphate hydrolases"/>
    <property type="match status" value="1"/>
</dbReference>
<proteinExistence type="predicted"/>
<dbReference type="InterPro" id="IPR027417">
    <property type="entry name" value="P-loop_NTPase"/>
</dbReference>
<evidence type="ECO:0000313" key="2">
    <source>
        <dbReference type="Proteomes" id="UP000811365"/>
    </source>
</evidence>
<dbReference type="Proteomes" id="UP000811365">
    <property type="component" value="Unassembled WGS sequence"/>
</dbReference>
<reference evidence="1" key="1">
    <citation type="submission" date="2021-02" db="EMBL/GenBank/DDBJ databases">
        <title>Infant gut strain persistence is associated with maternal origin, phylogeny, and functional potential including surface adhesion and iron acquisition.</title>
        <authorList>
            <person name="Lou Y.C."/>
        </authorList>
    </citation>
    <scope>NUCLEOTIDE SEQUENCE</scope>
    <source>
        <strain evidence="1">L2_039_000G1_dasL2_039_000G1_maxbin2.maxbin.077</strain>
    </source>
</reference>
<accession>A0A9E1GL62</accession>
<evidence type="ECO:0000313" key="1">
    <source>
        <dbReference type="EMBL" id="MBS6622417.1"/>
    </source>
</evidence>
<organism evidence="1 2">
    <name type="scientific">Faecalibacterium prausnitzii</name>
    <dbReference type="NCBI Taxonomy" id="853"/>
    <lineage>
        <taxon>Bacteria</taxon>
        <taxon>Bacillati</taxon>
        <taxon>Bacillota</taxon>
        <taxon>Clostridia</taxon>
        <taxon>Eubacteriales</taxon>
        <taxon>Oscillospiraceae</taxon>
        <taxon>Faecalibacterium</taxon>
    </lineage>
</organism>
<comment type="caution">
    <text evidence="1">The sequence shown here is derived from an EMBL/GenBank/DDBJ whole genome shotgun (WGS) entry which is preliminary data.</text>
</comment>
<dbReference type="Gene3D" id="3.30.420.280">
    <property type="match status" value="1"/>
</dbReference>